<name>A0A2P2KFX1_RHIMU</name>
<dbReference type="AlphaFoldDB" id="A0A2P2KFX1"/>
<sequence>MQFRSTPNVHLTKCNSDLFLFKEHFCLPGATVLELTKVPCSQLLASLNTSLPLVDIVCHVLSLIYCIYH</sequence>
<reference evidence="1" key="1">
    <citation type="submission" date="2018-02" db="EMBL/GenBank/DDBJ databases">
        <title>Rhizophora mucronata_Transcriptome.</title>
        <authorList>
            <person name="Meera S.P."/>
            <person name="Sreeshan A."/>
            <person name="Augustine A."/>
        </authorList>
    </citation>
    <scope>NUCLEOTIDE SEQUENCE</scope>
    <source>
        <tissue evidence="1">Leaf</tissue>
    </source>
</reference>
<dbReference type="EMBL" id="GGEC01024129">
    <property type="protein sequence ID" value="MBX04613.1"/>
    <property type="molecule type" value="Transcribed_RNA"/>
</dbReference>
<protein>
    <submittedName>
        <fullName evidence="1">Proteinaceous RNase P 1ic/mitochondrial-like</fullName>
    </submittedName>
</protein>
<organism evidence="1">
    <name type="scientific">Rhizophora mucronata</name>
    <name type="common">Asiatic mangrove</name>
    <dbReference type="NCBI Taxonomy" id="61149"/>
    <lineage>
        <taxon>Eukaryota</taxon>
        <taxon>Viridiplantae</taxon>
        <taxon>Streptophyta</taxon>
        <taxon>Embryophyta</taxon>
        <taxon>Tracheophyta</taxon>
        <taxon>Spermatophyta</taxon>
        <taxon>Magnoliopsida</taxon>
        <taxon>eudicotyledons</taxon>
        <taxon>Gunneridae</taxon>
        <taxon>Pentapetalae</taxon>
        <taxon>rosids</taxon>
        <taxon>fabids</taxon>
        <taxon>Malpighiales</taxon>
        <taxon>Rhizophoraceae</taxon>
        <taxon>Rhizophora</taxon>
    </lineage>
</organism>
<proteinExistence type="predicted"/>
<evidence type="ECO:0000313" key="1">
    <source>
        <dbReference type="EMBL" id="MBX04613.1"/>
    </source>
</evidence>
<accession>A0A2P2KFX1</accession>